<dbReference type="Pfam" id="PF14223">
    <property type="entry name" value="Retrotran_gag_2"/>
    <property type="match status" value="1"/>
</dbReference>
<dbReference type="AlphaFoldDB" id="W7U970"/>
<reference evidence="1 2" key="1">
    <citation type="journal article" date="2014" name="Mol. Plant">
        <title>Chromosome Scale Genome Assembly and Transcriptome Profiling of Nannochloropsis gaditana in Nitrogen Depletion.</title>
        <authorList>
            <person name="Corteggiani Carpinelli E."/>
            <person name="Telatin A."/>
            <person name="Vitulo N."/>
            <person name="Forcato C."/>
            <person name="D'Angelo M."/>
            <person name="Schiavon R."/>
            <person name="Vezzi A."/>
            <person name="Giacometti G.M."/>
            <person name="Morosinotto T."/>
            <person name="Valle G."/>
        </authorList>
    </citation>
    <scope>NUCLEOTIDE SEQUENCE [LARGE SCALE GENOMIC DNA]</scope>
    <source>
        <strain evidence="1 2">B-31</strain>
    </source>
</reference>
<accession>W7U970</accession>
<keyword evidence="2" id="KW-1185">Reference proteome</keyword>
<dbReference type="Proteomes" id="UP000019335">
    <property type="component" value="Chromosome 3"/>
</dbReference>
<evidence type="ECO:0000313" key="2">
    <source>
        <dbReference type="Proteomes" id="UP000019335"/>
    </source>
</evidence>
<dbReference type="EMBL" id="AZIL01000156">
    <property type="protein sequence ID" value="EWM29479.1"/>
    <property type="molecule type" value="Genomic_DNA"/>
</dbReference>
<evidence type="ECO:0000313" key="1">
    <source>
        <dbReference type="EMBL" id="EWM29479.1"/>
    </source>
</evidence>
<name>W7U970_9STRA</name>
<sequence>MTALIEEVKSCDEKNAKGNFTLKKYLKGAAANLTGKFRLDKDGAGALKALTDKYELRGETQKALLMSEFSHLTFDENGDPSETFEAAEELARKIKHRFDLEIDESMLLTHLINKIPSAYGMVRVSLETQDSMTYPNLKPKMINHFGTNLTNKVKNDQCLTGNFNGYCNWWRKYGHKEQECLVKKNGGGRVGPPNNGK</sequence>
<organism evidence="1 2">
    <name type="scientific">Nannochloropsis gaditana</name>
    <dbReference type="NCBI Taxonomy" id="72520"/>
    <lineage>
        <taxon>Eukaryota</taxon>
        <taxon>Sar</taxon>
        <taxon>Stramenopiles</taxon>
        <taxon>Ochrophyta</taxon>
        <taxon>Eustigmatophyceae</taxon>
        <taxon>Eustigmatales</taxon>
        <taxon>Monodopsidaceae</taxon>
        <taxon>Nannochloropsis</taxon>
    </lineage>
</organism>
<proteinExistence type="predicted"/>
<protein>
    <submittedName>
        <fullName evidence="1">Uncharacterized protein</fullName>
    </submittedName>
</protein>
<comment type="caution">
    <text evidence="1">The sequence shown here is derived from an EMBL/GenBank/DDBJ whole genome shotgun (WGS) entry which is preliminary data.</text>
</comment>
<gene>
    <name evidence="1" type="ORF">Naga_100128g1</name>
</gene>